<evidence type="ECO:0000256" key="2">
    <source>
        <dbReference type="SAM" id="Phobius"/>
    </source>
</evidence>
<keyword evidence="2" id="KW-1133">Transmembrane helix</keyword>
<keyword evidence="2" id="KW-0812">Transmembrane</keyword>
<dbReference type="OrthoDB" id="5295350at2"/>
<keyword evidence="3" id="KW-0378">Hydrolase</keyword>
<dbReference type="InterPro" id="IPR007404">
    <property type="entry name" value="YdjM-like"/>
</dbReference>
<dbReference type="Proteomes" id="UP000018542">
    <property type="component" value="Chromosome"/>
</dbReference>
<feature type="transmembrane region" description="Helical" evidence="2">
    <location>
        <begin position="187"/>
        <end position="205"/>
    </location>
</feature>
<evidence type="ECO:0000313" key="4">
    <source>
        <dbReference type="Proteomes" id="UP000018542"/>
    </source>
</evidence>
<dbReference type="Pfam" id="PF04307">
    <property type="entry name" value="YdjM"/>
    <property type="match status" value="1"/>
</dbReference>
<protein>
    <submittedName>
        <fullName evidence="3">Metal-dependent hydrolase</fullName>
    </submittedName>
</protein>
<evidence type="ECO:0000313" key="3">
    <source>
        <dbReference type="EMBL" id="AHB48463.1"/>
    </source>
</evidence>
<evidence type="ECO:0000256" key="1">
    <source>
        <dbReference type="SAM" id="MobiDB-lite"/>
    </source>
</evidence>
<dbReference type="HOGENOM" id="CLU_076328_0_0_5"/>
<keyword evidence="2" id="KW-0472">Membrane</keyword>
<dbReference type="EMBL" id="CP006912">
    <property type="protein sequence ID" value="AHB48463.1"/>
    <property type="molecule type" value="Genomic_DNA"/>
</dbReference>
<keyword evidence="4" id="KW-1185">Reference proteome</keyword>
<dbReference type="STRING" id="1029756.W911_08745"/>
<feature type="transmembrane region" description="Helical" evidence="2">
    <location>
        <begin position="141"/>
        <end position="159"/>
    </location>
</feature>
<accession>V5SD53</accession>
<feature type="transmembrane region" description="Helical" evidence="2">
    <location>
        <begin position="86"/>
        <end position="104"/>
    </location>
</feature>
<sequence length="273" mass="29184">MANFTTHIATGTVVAGALATLTLAADVIAPENLIPVTLAGVVGSILPDIDLRVSRPSRALFSGFAIFFSFAVLFAAADHFSIAELWLLWLGTLLFVRYGLHTIFHNSTIHRGTWHSLLAALFAAAATAVIFGNLLDRHAGVAWLAGGFMLVGYLVHLTLDEISSVDMIDRRVKASFGTALKVYDRRYPLGTAGMAAALALAIWLAPSPHTFWSGISSRDMWAGLNERLLPKESWFGIMDVPSRFADTPPAPNGITTGTLPETKSAAPEPSSAP</sequence>
<name>V5SD53_9HYPH</name>
<dbReference type="KEGG" id="hni:W911_08745"/>
<feature type="transmembrane region" description="Helical" evidence="2">
    <location>
        <begin position="116"/>
        <end position="135"/>
    </location>
</feature>
<reference evidence="3 4" key="1">
    <citation type="journal article" date="2014" name="Genome Announc.">
        <title>Complete Genome Sequence of Hyphomicrobium nitrativorans Strain NL23, a Denitrifying Bacterium Isolated from Biofilm of a Methanol-Fed Denitrification System Treating Seawater at the Montreal Biodome.</title>
        <authorList>
            <person name="Martineau C."/>
            <person name="Villeneuve C."/>
            <person name="Mauffrey F."/>
            <person name="Villemur R."/>
        </authorList>
    </citation>
    <scope>NUCLEOTIDE SEQUENCE [LARGE SCALE GENOMIC DNA]</scope>
    <source>
        <strain evidence="3">NL23</strain>
    </source>
</reference>
<feature type="transmembrane region" description="Helical" evidence="2">
    <location>
        <begin position="60"/>
        <end position="80"/>
    </location>
</feature>
<dbReference type="PATRIC" id="fig|1029756.8.peg.1826"/>
<proteinExistence type="predicted"/>
<feature type="region of interest" description="Disordered" evidence="1">
    <location>
        <begin position="246"/>
        <end position="273"/>
    </location>
</feature>
<dbReference type="GO" id="GO:0016787">
    <property type="term" value="F:hydrolase activity"/>
    <property type="evidence" value="ECO:0007669"/>
    <property type="project" value="UniProtKB-KW"/>
</dbReference>
<dbReference type="RefSeq" id="WP_023787125.1">
    <property type="nucleotide sequence ID" value="NC_022997.1"/>
</dbReference>
<organism evidence="3 4">
    <name type="scientific">Hyphomicrobium nitrativorans NL23</name>
    <dbReference type="NCBI Taxonomy" id="1029756"/>
    <lineage>
        <taxon>Bacteria</taxon>
        <taxon>Pseudomonadati</taxon>
        <taxon>Pseudomonadota</taxon>
        <taxon>Alphaproteobacteria</taxon>
        <taxon>Hyphomicrobiales</taxon>
        <taxon>Hyphomicrobiaceae</taxon>
        <taxon>Hyphomicrobium</taxon>
    </lineage>
</organism>
<gene>
    <name evidence="3" type="ORF">W911_08745</name>
</gene>
<dbReference type="AlphaFoldDB" id="V5SD53"/>